<name>A0A4R7SYT8_9ACTN</name>
<dbReference type="GO" id="GO:0005886">
    <property type="term" value="C:plasma membrane"/>
    <property type="evidence" value="ECO:0007669"/>
    <property type="project" value="UniProtKB-SubCell"/>
</dbReference>
<evidence type="ECO:0000256" key="4">
    <source>
        <dbReference type="ARBA" id="ARBA00022692"/>
    </source>
</evidence>
<keyword evidence="5 7" id="KW-1133">Transmembrane helix</keyword>
<dbReference type="AlphaFoldDB" id="A0A4R7SYT8"/>
<evidence type="ECO:0000256" key="7">
    <source>
        <dbReference type="SAM" id="Phobius"/>
    </source>
</evidence>
<protein>
    <submittedName>
        <fullName evidence="9">Type VII secretion integral membrane protein EccD</fullName>
    </submittedName>
</protein>
<dbReference type="OrthoDB" id="3326149at2"/>
<gene>
    <name evidence="9" type="ORF">EV138_6570</name>
</gene>
<proteinExistence type="inferred from homology"/>
<evidence type="ECO:0000256" key="6">
    <source>
        <dbReference type="ARBA" id="ARBA00023136"/>
    </source>
</evidence>
<organism evidence="9 10">
    <name type="scientific">Kribbella voronezhensis</name>
    <dbReference type="NCBI Taxonomy" id="2512212"/>
    <lineage>
        <taxon>Bacteria</taxon>
        <taxon>Bacillati</taxon>
        <taxon>Actinomycetota</taxon>
        <taxon>Actinomycetes</taxon>
        <taxon>Propionibacteriales</taxon>
        <taxon>Kribbellaceae</taxon>
        <taxon>Kribbella</taxon>
    </lineage>
</organism>
<evidence type="ECO:0000256" key="1">
    <source>
        <dbReference type="ARBA" id="ARBA00004651"/>
    </source>
</evidence>
<feature type="transmembrane region" description="Helical" evidence="7">
    <location>
        <begin position="167"/>
        <end position="186"/>
    </location>
</feature>
<dbReference type="RefSeq" id="WP_133983673.1">
    <property type="nucleotide sequence ID" value="NZ_SOCE01000002.1"/>
</dbReference>
<reference evidence="9 10" key="1">
    <citation type="submission" date="2019-03" db="EMBL/GenBank/DDBJ databases">
        <title>Genomic Encyclopedia of Type Strains, Phase III (KMG-III): the genomes of soil and plant-associated and newly described type strains.</title>
        <authorList>
            <person name="Whitman W."/>
        </authorList>
    </citation>
    <scope>NUCLEOTIDE SEQUENCE [LARGE SCALE GENOMIC DNA]</scope>
    <source>
        <strain evidence="9 10">VKM Ac-2575</strain>
    </source>
</reference>
<feature type="transmembrane region" description="Helical" evidence="7">
    <location>
        <begin position="222"/>
        <end position="244"/>
    </location>
</feature>
<keyword evidence="3" id="KW-1003">Cell membrane</keyword>
<evidence type="ECO:0000259" key="8">
    <source>
        <dbReference type="Pfam" id="PF19053"/>
    </source>
</evidence>
<evidence type="ECO:0000313" key="10">
    <source>
        <dbReference type="Proteomes" id="UP000295151"/>
    </source>
</evidence>
<feature type="transmembrane region" description="Helical" evidence="7">
    <location>
        <begin position="250"/>
        <end position="273"/>
    </location>
</feature>
<dbReference type="InterPro" id="IPR024962">
    <property type="entry name" value="YukD-like"/>
</dbReference>
<sequence>MAAVYSRVTIIGRQRQMDAVLPVDEPLGRLMPDLLRMLGEPVDPSPRRRYLTTPTGQTVSLELTLGSAQIGDGSVLRLAAEGEVPPPPTVYDVVEEAVDDLERRGTTFQRKHRHWAAGAALIFALLAGAIALARAVDGDVAAFVLLVVAIITGLGGVVLGRAGQRTTAITLLIVTPILLAIVAWSLGSSEDWSTPMRAGIVALGLALGPLLFAMAGLAGGGLVGGGTAMIFALIWIVGVAAGVSSEKLSALVAVVAVLLLGVLPRLALSMSGLTALDDRRSSGNEIGRPDVESALNAAHVGLALSATAIALWSAAAGIVLALHGSVWTVSIAALLALLLCARSRLYPLAAEVLGLFTAAGVIVAALVQDLSQKSVGGTLVAVGLLVVVAMVGAFGLSWTPQDHVQVRLGQVLDQIQVLAVVALVPLTLGAFGVFSGLLKVF</sequence>
<evidence type="ECO:0000256" key="3">
    <source>
        <dbReference type="ARBA" id="ARBA00022475"/>
    </source>
</evidence>
<feature type="domain" description="EccD-like transmembrane" evidence="8">
    <location>
        <begin position="115"/>
        <end position="436"/>
    </location>
</feature>
<dbReference type="InterPro" id="IPR006707">
    <property type="entry name" value="T7SS_EccD"/>
</dbReference>
<accession>A0A4R7SYT8</accession>
<dbReference type="InterPro" id="IPR044049">
    <property type="entry name" value="EccD_transm"/>
</dbReference>
<dbReference type="NCBIfam" id="TIGR03920">
    <property type="entry name" value="T7SS_EccD"/>
    <property type="match status" value="1"/>
</dbReference>
<feature type="transmembrane region" description="Helical" evidence="7">
    <location>
        <begin position="114"/>
        <end position="134"/>
    </location>
</feature>
<feature type="transmembrane region" description="Helical" evidence="7">
    <location>
        <begin position="417"/>
        <end position="438"/>
    </location>
</feature>
<keyword evidence="10" id="KW-1185">Reference proteome</keyword>
<dbReference type="Proteomes" id="UP000295151">
    <property type="component" value="Unassembled WGS sequence"/>
</dbReference>
<evidence type="ECO:0000256" key="2">
    <source>
        <dbReference type="ARBA" id="ARBA00006162"/>
    </source>
</evidence>
<feature type="transmembrane region" description="Helical" evidence="7">
    <location>
        <begin position="198"/>
        <end position="215"/>
    </location>
</feature>
<dbReference type="Gene3D" id="3.10.20.90">
    <property type="entry name" value="Phosphatidylinositol 3-kinase Catalytic Subunit, Chain A, domain 1"/>
    <property type="match status" value="1"/>
</dbReference>
<comment type="caution">
    <text evidence="9">The sequence shown here is derived from an EMBL/GenBank/DDBJ whole genome shotgun (WGS) entry which is preliminary data.</text>
</comment>
<feature type="transmembrane region" description="Helical" evidence="7">
    <location>
        <begin position="140"/>
        <end position="160"/>
    </location>
</feature>
<dbReference type="EMBL" id="SOCE01000002">
    <property type="protein sequence ID" value="TDU84099.1"/>
    <property type="molecule type" value="Genomic_DNA"/>
</dbReference>
<dbReference type="Pfam" id="PF08817">
    <property type="entry name" value="YukD"/>
    <property type="match status" value="1"/>
</dbReference>
<keyword evidence="6 7" id="KW-0472">Membrane</keyword>
<comment type="similarity">
    <text evidence="2">Belongs to the EccD/Snm4 family.</text>
</comment>
<keyword evidence="4 7" id="KW-0812">Transmembrane</keyword>
<evidence type="ECO:0000313" key="9">
    <source>
        <dbReference type="EMBL" id="TDU84099.1"/>
    </source>
</evidence>
<feature type="transmembrane region" description="Helical" evidence="7">
    <location>
        <begin position="374"/>
        <end position="396"/>
    </location>
</feature>
<dbReference type="Pfam" id="PF19053">
    <property type="entry name" value="EccD"/>
    <property type="match status" value="1"/>
</dbReference>
<feature type="transmembrane region" description="Helical" evidence="7">
    <location>
        <begin position="348"/>
        <end position="368"/>
    </location>
</feature>
<comment type="subcellular location">
    <subcellularLocation>
        <location evidence="1">Cell membrane</location>
        <topology evidence="1">Multi-pass membrane protein</topology>
    </subcellularLocation>
</comment>
<evidence type="ECO:0000256" key="5">
    <source>
        <dbReference type="ARBA" id="ARBA00022989"/>
    </source>
</evidence>